<dbReference type="AlphaFoldDB" id="A0A9Q0FAI4"/>
<reference evidence="2" key="1">
    <citation type="submission" date="2022-02" db="EMBL/GenBank/DDBJ databases">
        <authorList>
            <person name="Henning P.M."/>
            <person name="McCubbin A.G."/>
            <person name="Shore J.S."/>
        </authorList>
    </citation>
    <scope>NUCLEOTIDE SEQUENCE</scope>
    <source>
        <strain evidence="2">F60SS</strain>
        <tissue evidence="2">Leaves</tissue>
    </source>
</reference>
<dbReference type="GO" id="GO:0005666">
    <property type="term" value="C:RNA polymerase III complex"/>
    <property type="evidence" value="ECO:0007669"/>
    <property type="project" value="InterPro"/>
</dbReference>
<feature type="region of interest" description="Disordered" evidence="1">
    <location>
        <begin position="396"/>
        <end position="419"/>
    </location>
</feature>
<reference evidence="2" key="2">
    <citation type="journal article" date="2023" name="Plants (Basel)">
        <title>Annotation of the Turnera subulata (Passifloraceae) Draft Genome Reveals the S-Locus Evolved after the Divergence of Turneroideae from Passifloroideae in a Stepwise Manner.</title>
        <authorList>
            <person name="Henning P.M."/>
            <person name="Roalson E.H."/>
            <person name="Mir W."/>
            <person name="McCubbin A.G."/>
            <person name="Shore J.S."/>
        </authorList>
    </citation>
    <scope>NUCLEOTIDE SEQUENCE</scope>
    <source>
        <strain evidence="2">F60SS</strain>
    </source>
</reference>
<dbReference type="PANTHER" id="PTHR20957">
    <property type="entry name" value="RNA-BINDING PROTEIN 48"/>
    <property type="match status" value="1"/>
</dbReference>
<dbReference type="EMBL" id="JAKUCV010006327">
    <property type="protein sequence ID" value="KAJ4827816.1"/>
    <property type="molecule type" value="Genomic_DNA"/>
</dbReference>
<gene>
    <name evidence="2" type="ORF">Tsubulata_026153</name>
</gene>
<keyword evidence="3" id="KW-1185">Reference proteome</keyword>
<dbReference type="SUPFAM" id="SSF46785">
    <property type="entry name" value="Winged helix' DNA-binding domain"/>
    <property type="match status" value="1"/>
</dbReference>
<dbReference type="PANTHER" id="PTHR20957:SF0">
    <property type="entry name" value="RNA-BINDING PROTEIN 48"/>
    <property type="match status" value="1"/>
</dbReference>
<sequence length="419" mass="46784">MKRGRPGGASRPSSPAVLTPAEEKVLEFVRSKAGDGTSKPQIKYGTQLPEGAVTKAINSLRARELIKEVVNVKNKRSKHYMAMEFSPSDEVSGGKWYNDGNLDMELITELRKVCLYMLRKGAATAREVAGRVNASGVLTDRVLGEEEAGQLLKAMVCDGELEEVRMSEEDGAIVRYRAAGVGGGGDRGKLLKASTGFAAVPCGVCPRIGICTTNGEKHRKMPRYKDEAPAVRVYTVCEESRYLIVRNVPALGCGQDLLKLFASYGDVEDFKPMDEEECEQFTDVYWIKFRLVSYAPQFETLDDTKDKLEARRRELEDRRVGDFVIPVLQAVMLCCLRILCRLILLLCTQTPNSRLLHNPQRNDHPPDRVSSDQGYFPSESMNQTVRSVREKLNKIQSSAEQIQMGSASKKARVDNRRRI</sequence>
<dbReference type="InterPro" id="IPR036388">
    <property type="entry name" value="WH-like_DNA-bd_sf"/>
</dbReference>
<evidence type="ECO:0000256" key="1">
    <source>
        <dbReference type="SAM" id="MobiDB-lite"/>
    </source>
</evidence>
<feature type="compositionally biased region" description="Basic and acidic residues" evidence="1">
    <location>
        <begin position="360"/>
        <end position="370"/>
    </location>
</feature>
<dbReference type="OrthoDB" id="78358at2759"/>
<dbReference type="Gene3D" id="1.10.10.10">
    <property type="entry name" value="Winged helix-like DNA-binding domain superfamily/Winged helix DNA-binding domain"/>
    <property type="match status" value="1"/>
</dbReference>
<feature type="compositionally biased region" description="Polar residues" evidence="1">
    <location>
        <begin position="396"/>
        <end position="406"/>
    </location>
</feature>
<protein>
    <recommendedName>
        <fullName evidence="4">DNA-directed RNA polymerase III subunit RPC6</fullName>
    </recommendedName>
</protein>
<comment type="caution">
    <text evidence="2">The sequence shown here is derived from an EMBL/GenBank/DDBJ whole genome shotgun (WGS) entry which is preliminary data.</text>
</comment>
<evidence type="ECO:0000313" key="2">
    <source>
        <dbReference type="EMBL" id="KAJ4827816.1"/>
    </source>
</evidence>
<dbReference type="Proteomes" id="UP001141552">
    <property type="component" value="Unassembled WGS sequence"/>
</dbReference>
<dbReference type="InterPro" id="IPR007832">
    <property type="entry name" value="RNA_pol_Rpc34"/>
</dbReference>
<dbReference type="InterPro" id="IPR039599">
    <property type="entry name" value="RBM48"/>
</dbReference>
<organism evidence="2 3">
    <name type="scientific">Turnera subulata</name>
    <dbReference type="NCBI Taxonomy" id="218843"/>
    <lineage>
        <taxon>Eukaryota</taxon>
        <taxon>Viridiplantae</taxon>
        <taxon>Streptophyta</taxon>
        <taxon>Embryophyta</taxon>
        <taxon>Tracheophyta</taxon>
        <taxon>Spermatophyta</taxon>
        <taxon>Magnoliopsida</taxon>
        <taxon>eudicotyledons</taxon>
        <taxon>Gunneridae</taxon>
        <taxon>Pentapetalae</taxon>
        <taxon>rosids</taxon>
        <taxon>fabids</taxon>
        <taxon>Malpighiales</taxon>
        <taxon>Passifloraceae</taxon>
        <taxon>Turnera</taxon>
    </lineage>
</organism>
<accession>A0A9Q0FAI4</accession>
<dbReference type="InterPro" id="IPR036390">
    <property type="entry name" value="WH_DNA-bd_sf"/>
</dbReference>
<dbReference type="GO" id="GO:0006383">
    <property type="term" value="P:transcription by RNA polymerase III"/>
    <property type="evidence" value="ECO:0007669"/>
    <property type="project" value="InterPro"/>
</dbReference>
<proteinExistence type="predicted"/>
<feature type="region of interest" description="Disordered" evidence="1">
    <location>
        <begin position="355"/>
        <end position="376"/>
    </location>
</feature>
<name>A0A9Q0FAI4_9ROSI</name>
<dbReference type="GO" id="GO:0005654">
    <property type="term" value="C:nucleoplasm"/>
    <property type="evidence" value="ECO:0007669"/>
    <property type="project" value="TreeGrafter"/>
</dbReference>
<feature type="region of interest" description="Disordered" evidence="1">
    <location>
        <begin position="1"/>
        <end position="21"/>
    </location>
</feature>
<dbReference type="Pfam" id="PF05158">
    <property type="entry name" value="RNA_pol_Rpc34"/>
    <property type="match status" value="1"/>
</dbReference>
<evidence type="ECO:0000313" key="3">
    <source>
        <dbReference type="Proteomes" id="UP001141552"/>
    </source>
</evidence>
<evidence type="ECO:0008006" key="4">
    <source>
        <dbReference type="Google" id="ProtNLM"/>
    </source>
</evidence>